<dbReference type="GO" id="GO:0006508">
    <property type="term" value="P:proteolysis"/>
    <property type="evidence" value="ECO:0007669"/>
    <property type="project" value="UniProtKB-KW"/>
</dbReference>
<evidence type="ECO:0000256" key="5">
    <source>
        <dbReference type="ARBA" id="ARBA00022723"/>
    </source>
</evidence>
<dbReference type="InterPro" id="IPR034015">
    <property type="entry name" value="M1_LTA4H"/>
</dbReference>
<dbReference type="SUPFAM" id="SSF63737">
    <property type="entry name" value="Leukotriene A4 hydrolase N-terminal domain"/>
    <property type="match status" value="1"/>
</dbReference>
<keyword evidence="7 11" id="KW-0862">Zinc</keyword>
<evidence type="ECO:0000256" key="6">
    <source>
        <dbReference type="ARBA" id="ARBA00022801"/>
    </source>
</evidence>
<evidence type="ECO:0000313" key="14">
    <source>
        <dbReference type="Proteomes" id="UP000507470"/>
    </source>
</evidence>
<dbReference type="SUPFAM" id="SSF55486">
    <property type="entry name" value="Metalloproteases ('zincins'), catalytic domain"/>
    <property type="match status" value="2"/>
</dbReference>
<dbReference type="InterPro" id="IPR049980">
    <property type="entry name" value="LTA4H_cat"/>
</dbReference>
<evidence type="ECO:0000256" key="11">
    <source>
        <dbReference type="PIRSR" id="PIRSR634015-3"/>
    </source>
</evidence>
<dbReference type="PANTHER" id="PTHR45726">
    <property type="entry name" value="LEUKOTRIENE A-4 HYDROLASE"/>
    <property type="match status" value="1"/>
</dbReference>
<dbReference type="GO" id="GO:0004301">
    <property type="term" value="F:epoxide hydrolase activity"/>
    <property type="evidence" value="ECO:0007669"/>
    <property type="project" value="TreeGrafter"/>
</dbReference>
<dbReference type="Gene3D" id="1.25.40.320">
    <property type="entry name" value="Peptidase M1, leukotriene A4 hydrolase/aminopeptidase C-terminal domain"/>
    <property type="match status" value="1"/>
</dbReference>
<dbReference type="PRINTS" id="PR00756">
    <property type="entry name" value="ALADIPTASE"/>
</dbReference>
<accession>A0A6J8D2I6</accession>
<dbReference type="FunFam" id="3.30.2010.30:FF:000001">
    <property type="entry name" value="Leukotriene A(4) hydrolase"/>
    <property type="match status" value="1"/>
</dbReference>
<dbReference type="OrthoDB" id="79562at2759"/>
<name>A0A6J8D2I6_MYTCO</name>
<dbReference type="FunFam" id="2.60.40.1730:FF:000004">
    <property type="entry name" value="Leukotriene A(4) hydrolase"/>
    <property type="match status" value="1"/>
</dbReference>
<comment type="similarity">
    <text evidence="2">Belongs to the peptidase M1 family.</text>
</comment>
<dbReference type="Gene3D" id="3.30.2010.30">
    <property type="match status" value="1"/>
</dbReference>
<evidence type="ECO:0000256" key="7">
    <source>
        <dbReference type="ARBA" id="ARBA00022833"/>
    </source>
</evidence>
<dbReference type="AlphaFoldDB" id="A0A6J8D2I6"/>
<feature type="binding site" evidence="10">
    <location>
        <begin position="298"/>
        <end position="303"/>
    </location>
    <ligand>
        <name>a peptide</name>
        <dbReference type="ChEBI" id="CHEBI:60466"/>
    </ligand>
</feature>
<dbReference type="InterPro" id="IPR027268">
    <property type="entry name" value="Peptidase_M4/M1_CTD_sf"/>
</dbReference>
<evidence type="ECO:0000256" key="8">
    <source>
        <dbReference type="ARBA" id="ARBA00023049"/>
    </source>
</evidence>
<dbReference type="InterPro" id="IPR015211">
    <property type="entry name" value="Peptidase_M1_C"/>
</dbReference>
<keyword evidence="5 11" id="KW-0479">Metal-binding</keyword>
<feature type="domain" description="Peptidase M1 leukotriene A4 hydrolase/aminopeptidase C-terminal" evidence="12">
    <location>
        <begin position="540"/>
        <end position="685"/>
    </location>
</feature>
<dbReference type="Pfam" id="PF09127">
    <property type="entry name" value="Leuk-A4-hydro_C"/>
    <property type="match status" value="1"/>
</dbReference>
<comment type="subcellular location">
    <subcellularLocation>
        <location evidence="1">Cytoplasm</location>
    </subcellularLocation>
</comment>
<keyword evidence="6 13" id="KW-0378">Hydrolase</keyword>
<feature type="binding site" evidence="11">
    <location>
        <position position="331"/>
    </location>
    <ligand>
        <name>Zn(2+)</name>
        <dbReference type="ChEBI" id="CHEBI:29105"/>
        <note>catalytic</note>
    </ligand>
</feature>
<dbReference type="GO" id="GO:0005829">
    <property type="term" value="C:cytosol"/>
    <property type="evidence" value="ECO:0007669"/>
    <property type="project" value="TreeGrafter"/>
</dbReference>
<evidence type="ECO:0000256" key="4">
    <source>
        <dbReference type="ARBA" id="ARBA00022670"/>
    </source>
</evidence>
<dbReference type="EMBL" id="CACVKT020006488">
    <property type="protein sequence ID" value="CAC5402109.1"/>
    <property type="molecule type" value="Genomic_DNA"/>
</dbReference>
<evidence type="ECO:0000313" key="13">
    <source>
        <dbReference type="EMBL" id="CAC5402109.1"/>
    </source>
</evidence>
<dbReference type="GO" id="GO:0043171">
    <property type="term" value="P:peptide catabolic process"/>
    <property type="evidence" value="ECO:0007669"/>
    <property type="project" value="TreeGrafter"/>
</dbReference>
<evidence type="ECO:0000259" key="12">
    <source>
        <dbReference type="SMART" id="SM01263"/>
    </source>
</evidence>
<keyword evidence="3" id="KW-0963">Cytoplasm</keyword>
<feature type="active site" description="Proton donor" evidence="9">
    <location>
        <position position="460"/>
    </location>
</feature>
<keyword evidence="14" id="KW-1185">Reference proteome</keyword>
<dbReference type="GO" id="GO:0070006">
    <property type="term" value="F:metalloaminopeptidase activity"/>
    <property type="evidence" value="ECO:0007669"/>
    <property type="project" value="UniProtKB-ARBA"/>
</dbReference>
<evidence type="ECO:0000256" key="1">
    <source>
        <dbReference type="ARBA" id="ARBA00004496"/>
    </source>
</evidence>
<dbReference type="SUPFAM" id="SSF48371">
    <property type="entry name" value="ARM repeat"/>
    <property type="match status" value="1"/>
</dbReference>
<dbReference type="GO" id="GO:0008270">
    <property type="term" value="F:zinc ion binding"/>
    <property type="evidence" value="ECO:0007669"/>
    <property type="project" value="InterPro"/>
</dbReference>
<evidence type="ECO:0000256" key="9">
    <source>
        <dbReference type="PIRSR" id="PIRSR634015-1"/>
    </source>
</evidence>
<organism evidence="13 14">
    <name type="scientific">Mytilus coruscus</name>
    <name type="common">Sea mussel</name>
    <dbReference type="NCBI Taxonomy" id="42192"/>
    <lineage>
        <taxon>Eukaryota</taxon>
        <taxon>Metazoa</taxon>
        <taxon>Spiralia</taxon>
        <taxon>Lophotrochozoa</taxon>
        <taxon>Mollusca</taxon>
        <taxon>Bivalvia</taxon>
        <taxon>Autobranchia</taxon>
        <taxon>Pteriomorphia</taxon>
        <taxon>Mytilida</taxon>
        <taxon>Mytiloidea</taxon>
        <taxon>Mytilidae</taxon>
        <taxon>Mytilinae</taxon>
        <taxon>Mytilus</taxon>
    </lineage>
</organism>
<dbReference type="InterPro" id="IPR016024">
    <property type="entry name" value="ARM-type_fold"/>
</dbReference>
<evidence type="ECO:0000256" key="10">
    <source>
        <dbReference type="PIRSR" id="PIRSR634015-2"/>
    </source>
</evidence>
<dbReference type="FunFam" id="1.25.40.320:FF:000001">
    <property type="entry name" value="Leukotriene A(4) hydrolase"/>
    <property type="match status" value="1"/>
</dbReference>
<evidence type="ECO:0000256" key="3">
    <source>
        <dbReference type="ARBA" id="ARBA00022490"/>
    </source>
</evidence>
<evidence type="ECO:0000256" key="2">
    <source>
        <dbReference type="ARBA" id="ARBA00010136"/>
    </source>
</evidence>
<dbReference type="InterPro" id="IPR042097">
    <property type="entry name" value="Aminopeptidase_N-like_N_sf"/>
</dbReference>
<sequence>MIMPTTSHNLAEQHYQGGNCHITVKYLTMTKEGLSPNDPSSHSHPEDCRLVHLDLELNADFNKHIFSGFAHLTVEKQKDGVDTVVLDSKDLKIKNVTDQSTGQHLSYSLGDKLEVFGSRLEVRLPTANGNKLNISIEYETSPQASAFQWLTADQTAGKRQPYLFSQCQAIHCRSFVPCQDTPSVKFPYTAKITAPKEITLLMSAISTGSETDSSDNTKTIYRFEQKVPIPSYLIAIVGGDLESRDIGPRSKVWSEKEFVDAAAFEFSETETMLKTAESLCGPYVWGRYDLLVLPPSFPYGGMENPCLTFVTPTLLAGDKSLADVVAHEISHSWTGNLVTNKNPEHFWLNEGHTVFVERKIKGRMYGEPYRQISAAERWNELQQSVILIFMVRLNEGHTVFVERKIQGRMFGEPSRQLSAAEGWNDLQQNVVDVLKNGPYTKLIPDLRGVDPDDAFSIVPYEKGFTLLYYLETLLGGPDEFEPFLKAYIEKFKYKSIDSNQWKDFLFSFFQSKVDVLNKVDWDTWFSGVGMPPIKPEYDESLAVPCQELCDKWSATSDSYLSQFSANDILKMTSNQIRIFLYKVLLLESPLSLIKVKKMEELYKFNDRKNSEIRLKWLLLCLKAHWEDSIQYALKFVNEQGRMKFVRPIYRALYAWEGSRDTAIKNFLSKRPEMHTTTAELVGKDLHLGSS</sequence>
<dbReference type="FunFam" id="1.10.390.10:FF:000003">
    <property type="entry name" value="Leukotriene A(4) hydrolase"/>
    <property type="match status" value="1"/>
</dbReference>
<dbReference type="SMART" id="SM01263">
    <property type="entry name" value="Leuk-A4-hydro_C"/>
    <property type="match status" value="1"/>
</dbReference>
<keyword evidence="4" id="KW-0645">Protease</keyword>
<dbReference type="PANTHER" id="PTHR45726:SF3">
    <property type="entry name" value="LEUKOTRIENE A-4 HYDROLASE"/>
    <property type="match status" value="1"/>
</dbReference>
<reference evidence="13 14" key="1">
    <citation type="submission" date="2020-06" db="EMBL/GenBank/DDBJ databases">
        <authorList>
            <person name="Li R."/>
            <person name="Bekaert M."/>
        </authorList>
    </citation>
    <scope>NUCLEOTIDE SEQUENCE [LARGE SCALE GENOMIC DNA]</scope>
    <source>
        <strain evidence="14">wild</strain>
    </source>
</reference>
<feature type="binding site" evidence="10">
    <location>
        <begin position="166"/>
        <end position="168"/>
    </location>
    <ligand>
        <name>a peptide</name>
        <dbReference type="ChEBI" id="CHEBI:60466"/>
    </ligand>
</feature>
<dbReference type="Pfam" id="PF17900">
    <property type="entry name" value="Peptidase_M1_N"/>
    <property type="match status" value="1"/>
</dbReference>
<dbReference type="Pfam" id="PF01433">
    <property type="entry name" value="Peptidase_M1"/>
    <property type="match status" value="2"/>
</dbReference>
<dbReference type="EC" id="3.3.2.6" evidence="13"/>
<gene>
    <name evidence="13" type="ORF">MCOR_36101</name>
</gene>
<feature type="active site" description="Proton acceptor" evidence="9">
    <location>
        <position position="328"/>
    </location>
</feature>
<feature type="binding site" evidence="11">
    <location>
        <position position="350"/>
    </location>
    <ligand>
        <name>Zn(2+)</name>
        <dbReference type="ChEBI" id="CHEBI:29105"/>
        <note>catalytic</note>
    </ligand>
</feature>
<dbReference type="CDD" id="cd09599">
    <property type="entry name" value="M1_LTA4H"/>
    <property type="match status" value="1"/>
</dbReference>
<dbReference type="Gene3D" id="2.60.40.1730">
    <property type="entry name" value="tricorn interacting facor f3 domain"/>
    <property type="match status" value="1"/>
</dbReference>
<proteinExistence type="inferred from homology"/>
<dbReference type="Gene3D" id="1.10.390.10">
    <property type="entry name" value="Neutral Protease Domain 2"/>
    <property type="match status" value="2"/>
</dbReference>
<dbReference type="InterPro" id="IPR001930">
    <property type="entry name" value="Peptidase_M1"/>
</dbReference>
<feature type="binding site" evidence="11">
    <location>
        <position position="327"/>
    </location>
    <ligand>
        <name>Zn(2+)</name>
        <dbReference type="ChEBI" id="CHEBI:29105"/>
        <note>catalytic</note>
    </ligand>
</feature>
<dbReference type="InterPro" id="IPR045357">
    <property type="entry name" value="Aminopeptidase_N-like_N"/>
</dbReference>
<keyword evidence="8" id="KW-0482">Metalloprotease</keyword>
<feature type="binding site" evidence="10">
    <location>
        <begin position="641"/>
        <end position="643"/>
    </location>
    <ligand>
        <name>a peptide</name>
        <dbReference type="ChEBI" id="CHEBI:60466"/>
    </ligand>
</feature>
<dbReference type="GO" id="GO:0004463">
    <property type="term" value="F:leukotriene-A4 hydrolase activity"/>
    <property type="evidence" value="ECO:0007669"/>
    <property type="project" value="UniProtKB-EC"/>
</dbReference>
<comment type="cofactor">
    <cofactor evidence="11">
        <name>Zn(2+)</name>
        <dbReference type="ChEBI" id="CHEBI:29105"/>
    </cofactor>
    <text evidence="11">Binds 1 zinc ion per subunit.</text>
</comment>
<dbReference type="InterPro" id="IPR038502">
    <property type="entry name" value="M1_LTA-4_hydro/amino_C_sf"/>
</dbReference>
<dbReference type="InterPro" id="IPR014782">
    <property type="entry name" value="Peptidase_M1_dom"/>
</dbReference>
<protein>
    <submittedName>
        <fullName evidence="13">LTA4H</fullName>
        <ecNumber evidence="13">3.3.2.6</ecNumber>
    </submittedName>
</protein>
<dbReference type="Proteomes" id="UP000507470">
    <property type="component" value="Unassembled WGS sequence"/>
</dbReference>